<reference evidence="3" key="2">
    <citation type="submission" date="2025-08" db="UniProtKB">
        <authorList>
            <consortium name="RefSeq"/>
        </authorList>
    </citation>
    <scope>IDENTIFICATION</scope>
    <source>
        <strain evidence="3">S238N-H82</strain>
        <tissue evidence="3">Testes</tissue>
    </source>
</reference>
<dbReference type="Gene3D" id="3.30.70.1820">
    <property type="entry name" value="L1 transposable element, RRM domain"/>
    <property type="match status" value="1"/>
</dbReference>
<dbReference type="InterPro" id="IPR004244">
    <property type="entry name" value="Transposase_22"/>
</dbReference>
<reference evidence="2" key="1">
    <citation type="journal article" date="2020" name="Nat. Ecol. Evol.">
        <title>Deeply conserved synteny resolves early events in vertebrate evolution.</title>
        <authorList>
            <person name="Simakov O."/>
            <person name="Marletaz F."/>
            <person name="Yue J.X."/>
            <person name="O'Connell B."/>
            <person name="Jenkins J."/>
            <person name="Brandt A."/>
            <person name="Calef R."/>
            <person name="Tung C.H."/>
            <person name="Huang T.K."/>
            <person name="Schmutz J."/>
            <person name="Satoh N."/>
            <person name="Yu J.K."/>
            <person name="Putnam N.H."/>
            <person name="Green R.E."/>
            <person name="Rokhsar D.S."/>
        </authorList>
    </citation>
    <scope>NUCLEOTIDE SEQUENCE [LARGE SCALE GENOMIC DNA]</scope>
    <source>
        <strain evidence="2">S238N-H82</strain>
    </source>
</reference>
<accession>A0A9J7HJI7</accession>
<dbReference type="Proteomes" id="UP000001554">
    <property type="component" value="Chromosome 18"/>
</dbReference>
<gene>
    <name evidence="3" type="primary">LOC118405427</name>
</gene>
<dbReference type="RefSeq" id="XP_035660819.1">
    <property type="nucleotide sequence ID" value="XM_035804926.1"/>
</dbReference>
<protein>
    <submittedName>
        <fullName evidence="3">Uncharacterized protein LOC118405427</fullName>
    </submittedName>
</protein>
<keyword evidence="1" id="KW-0175">Coiled coil</keyword>
<dbReference type="GeneID" id="118405427"/>
<feature type="coiled-coil region" evidence="1">
    <location>
        <begin position="25"/>
        <end position="116"/>
    </location>
</feature>
<dbReference type="AlphaFoldDB" id="A0A9J7HJI7"/>
<evidence type="ECO:0000256" key="1">
    <source>
        <dbReference type="SAM" id="Coils"/>
    </source>
</evidence>
<dbReference type="KEGG" id="bfo:118405427"/>
<evidence type="ECO:0000313" key="2">
    <source>
        <dbReference type="Proteomes" id="UP000001554"/>
    </source>
</evidence>
<evidence type="ECO:0000313" key="3">
    <source>
        <dbReference type="RefSeq" id="XP_035660819.1"/>
    </source>
</evidence>
<sequence length="255" mass="29897">MPPKRNTNTNAVMDEEVPVSVAFMKEMLEQQKIYYKDLLDQQEKNFRSFVQIITDSTNQRMDNLVREMQDLKNSLNFSQGELGDMKTVSGKNVDKIKQLEQDILTYNNEVTEIVNKVDYIENQSRRNNLIFDGIKDDKKETWEQSEVKVKEVLKTKLRLNTDAIEIERAHRNGRPGDRPRPIVVKFSRFKDKQSILRHAKLLKGTSIYINEDYSERIRQKRKDLLPALRAARERGQVAHIRYDKLVISDRGTANN</sequence>
<keyword evidence="2" id="KW-1185">Reference proteome</keyword>
<dbReference type="OMA" id="CEYAHES"/>
<dbReference type="PANTHER" id="PTHR11505">
    <property type="entry name" value="L1 TRANSPOSABLE ELEMENT-RELATED"/>
    <property type="match status" value="1"/>
</dbReference>
<proteinExistence type="predicted"/>
<organism evidence="2 3">
    <name type="scientific">Branchiostoma floridae</name>
    <name type="common">Florida lancelet</name>
    <name type="synonym">Amphioxus</name>
    <dbReference type="NCBI Taxonomy" id="7739"/>
    <lineage>
        <taxon>Eukaryota</taxon>
        <taxon>Metazoa</taxon>
        <taxon>Chordata</taxon>
        <taxon>Cephalochordata</taxon>
        <taxon>Leptocardii</taxon>
        <taxon>Amphioxiformes</taxon>
        <taxon>Branchiostomatidae</taxon>
        <taxon>Branchiostoma</taxon>
    </lineage>
</organism>
<dbReference type="OrthoDB" id="8915690at2759"/>
<name>A0A9J7HJI7_BRAFL</name>